<evidence type="ECO:0000259" key="3">
    <source>
        <dbReference type="PROSITE" id="PS51186"/>
    </source>
</evidence>
<feature type="domain" description="N-acetyltransferase" evidence="3">
    <location>
        <begin position="148"/>
        <end position="307"/>
    </location>
</feature>
<keyword evidence="5" id="KW-1185">Reference proteome</keyword>
<evidence type="ECO:0000313" key="4">
    <source>
        <dbReference type="EMBL" id="SIN80084.1"/>
    </source>
</evidence>
<dbReference type="STRING" id="1121457.SAMN02745161_0839"/>
<organism evidence="4 5">
    <name type="scientific">Halodesulfovibrio marinisediminis DSM 17456</name>
    <dbReference type="NCBI Taxonomy" id="1121457"/>
    <lineage>
        <taxon>Bacteria</taxon>
        <taxon>Pseudomonadati</taxon>
        <taxon>Thermodesulfobacteriota</taxon>
        <taxon>Desulfovibrionia</taxon>
        <taxon>Desulfovibrionales</taxon>
        <taxon>Desulfovibrionaceae</taxon>
        <taxon>Halodesulfovibrio</taxon>
    </lineage>
</organism>
<dbReference type="InterPro" id="IPR036390">
    <property type="entry name" value="WH_DNA-bd_sf"/>
</dbReference>
<proteinExistence type="predicted"/>
<dbReference type="CDD" id="cd04301">
    <property type="entry name" value="NAT_SF"/>
    <property type="match status" value="1"/>
</dbReference>
<name>A0A1N6EAP0_9BACT</name>
<sequence>MNVTQVRGIRKYSRSLAREWRLVANRADQQGLTVPEAHALLELSSNKILSVQAIADMLLIDKSNASRTLASLGKLGLVVFSPNKEDRRAKDVSITDEGRKRVEQVHAEADELVAGALELLSPQEQEIVMKGLKTYAKALQYRRLQKDFSIRPIMPEDNSAVADVIRNVSNEFGLKAEEGYAVGDPVVDSMSEAYTAAGSSYWVVEREGQIFGGGGVGPLQGACGNLCELQKMYFMPECRGRGLGRRLVLMAMKFAREYGYDACYLETTHKLREATSLYEALGFTRQNCTLGDTGHGICELRYLYRFDGSGEDEG</sequence>
<evidence type="ECO:0000259" key="2">
    <source>
        <dbReference type="PROSITE" id="PS50995"/>
    </source>
</evidence>
<dbReference type="InterPro" id="IPR016181">
    <property type="entry name" value="Acyl_CoA_acyltransferase"/>
</dbReference>
<dbReference type="PROSITE" id="PS50995">
    <property type="entry name" value="HTH_MARR_2"/>
    <property type="match status" value="1"/>
</dbReference>
<dbReference type="GO" id="GO:0008080">
    <property type="term" value="F:N-acetyltransferase activity"/>
    <property type="evidence" value="ECO:0007669"/>
    <property type="project" value="InterPro"/>
</dbReference>
<dbReference type="OrthoDB" id="273614at2"/>
<evidence type="ECO:0000313" key="5">
    <source>
        <dbReference type="Proteomes" id="UP000184694"/>
    </source>
</evidence>
<dbReference type="PANTHER" id="PTHR13947">
    <property type="entry name" value="GNAT FAMILY N-ACETYLTRANSFERASE"/>
    <property type="match status" value="1"/>
</dbReference>
<dbReference type="InterPro" id="IPR050769">
    <property type="entry name" value="NAT_camello-type"/>
</dbReference>
<dbReference type="InterPro" id="IPR036388">
    <property type="entry name" value="WH-like_DNA-bd_sf"/>
</dbReference>
<dbReference type="SUPFAM" id="SSF55729">
    <property type="entry name" value="Acyl-CoA N-acyltransferases (Nat)"/>
    <property type="match status" value="1"/>
</dbReference>
<evidence type="ECO:0000256" key="1">
    <source>
        <dbReference type="ARBA" id="ARBA00022679"/>
    </source>
</evidence>
<protein>
    <submittedName>
        <fullName evidence="4">Transcriptional regulator, MarR family with acetyltransferase activity</fullName>
    </submittedName>
</protein>
<dbReference type="Gene3D" id="1.10.10.10">
    <property type="entry name" value="Winged helix-like DNA-binding domain superfamily/Winged helix DNA-binding domain"/>
    <property type="match status" value="1"/>
</dbReference>
<dbReference type="GO" id="GO:0003700">
    <property type="term" value="F:DNA-binding transcription factor activity"/>
    <property type="evidence" value="ECO:0007669"/>
    <property type="project" value="InterPro"/>
</dbReference>
<dbReference type="Pfam" id="PF00583">
    <property type="entry name" value="Acetyltransf_1"/>
    <property type="match status" value="1"/>
</dbReference>
<reference evidence="5" key="1">
    <citation type="submission" date="2016-11" db="EMBL/GenBank/DDBJ databases">
        <authorList>
            <person name="Varghese N."/>
            <person name="Submissions S."/>
        </authorList>
    </citation>
    <scope>NUCLEOTIDE SEQUENCE [LARGE SCALE GENOMIC DNA]</scope>
    <source>
        <strain evidence="5">DSM 17456</strain>
    </source>
</reference>
<dbReference type="SMART" id="SM00347">
    <property type="entry name" value="HTH_MARR"/>
    <property type="match status" value="1"/>
</dbReference>
<dbReference type="Pfam" id="PF12802">
    <property type="entry name" value="MarR_2"/>
    <property type="match status" value="1"/>
</dbReference>
<keyword evidence="1 4" id="KW-0808">Transferase</keyword>
<gene>
    <name evidence="4" type="ORF">SAMN02745161_0839</name>
</gene>
<dbReference type="PANTHER" id="PTHR13947:SF37">
    <property type="entry name" value="LD18367P"/>
    <property type="match status" value="1"/>
</dbReference>
<dbReference type="Gene3D" id="3.40.630.30">
    <property type="match status" value="1"/>
</dbReference>
<dbReference type="AlphaFoldDB" id="A0A1N6EAP0"/>
<dbReference type="SUPFAM" id="SSF46785">
    <property type="entry name" value="Winged helix' DNA-binding domain"/>
    <property type="match status" value="1"/>
</dbReference>
<accession>A0A1N6EAP0</accession>
<dbReference type="RefSeq" id="WP_074215676.1">
    <property type="nucleotide sequence ID" value="NZ_FSRG01000003.1"/>
</dbReference>
<dbReference type="EMBL" id="FSRG01000003">
    <property type="protein sequence ID" value="SIN80084.1"/>
    <property type="molecule type" value="Genomic_DNA"/>
</dbReference>
<dbReference type="PROSITE" id="PS51186">
    <property type="entry name" value="GNAT"/>
    <property type="match status" value="1"/>
</dbReference>
<dbReference type="InterPro" id="IPR000182">
    <property type="entry name" value="GNAT_dom"/>
</dbReference>
<dbReference type="InterPro" id="IPR000835">
    <property type="entry name" value="HTH_MarR-typ"/>
</dbReference>
<feature type="domain" description="HTH marR-type" evidence="2">
    <location>
        <begin position="2"/>
        <end position="137"/>
    </location>
</feature>
<dbReference type="Proteomes" id="UP000184694">
    <property type="component" value="Unassembled WGS sequence"/>
</dbReference>